<dbReference type="AlphaFoldDB" id="A0A1S0TLP3"/>
<feature type="coiled-coil region" evidence="1">
    <location>
        <begin position="3"/>
        <end position="30"/>
    </location>
</feature>
<proteinExistence type="predicted"/>
<protein>
    <submittedName>
        <fullName evidence="2">Uncharacterized protein</fullName>
    </submittedName>
</protein>
<dbReference type="KEGG" id="loa:LOAG_12422"/>
<dbReference type="InParanoid" id="A0A1S0TLP3"/>
<accession>A0A1S0TLP3</accession>
<sequence>MKNKDSRRKCKQHNQSLKKLKNNLKSYQKFNEQLTGGKVTGGKVHNQLTIVTFKFRSTIPRRYQLMPHYGPIQKDSSAKQYGILAALIVSLLKYRFTVARKKKR</sequence>
<dbReference type="EMBL" id="JH712241">
    <property type="protein sequence ID" value="EFO16085.1"/>
    <property type="molecule type" value="Genomic_DNA"/>
</dbReference>
<evidence type="ECO:0000313" key="2">
    <source>
        <dbReference type="EMBL" id="EFO16085.1"/>
    </source>
</evidence>
<name>A0A1S0TLP3_LOALO</name>
<keyword evidence="1" id="KW-0175">Coiled coil</keyword>
<dbReference type="CTD" id="9949884"/>
<reference evidence="2" key="1">
    <citation type="submission" date="2012-04" db="EMBL/GenBank/DDBJ databases">
        <title>The Genome Sequence of Loa loa.</title>
        <authorList>
            <consortium name="The Broad Institute Genome Sequencing Platform"/>
            <consortium name="Broad Institute Genome Sequencing Center for Infectious Disease"/>
            <person name="Nutman T.B."/>
            <person name="Fink D.L."/>
            <person name="Russ C."/>
            <person name="Young S."/>
            <person name="Zeng Q."/>
            <person name="Gargeya S."/>
            <person name="Alvarado L."/>
            <person name="Berlin A."/>
            <person name="Chapman S.B."/>
            <person name="Chen Z."/>
            <person name="Freedman E."/>
            <person name="Gellesch M."/>
            <person name="Goldberg J."/>
            <person name="Griggs A."/>
            <person name="Gujja S."/>
            <person name="Heilman E.R."/>
            <person name="Heiman D."/>
            <person name="Howarth C."/>
            <person name="Mehta T."/>
            <person name="Neiman D."/>
            <person name="Pearson M."/>
            <person name="Roberts A."/>
            <person name="Saif S."/>
            <person name="Shea T."/>
            <person name="Shenoy N."/>
            <person name="Sisk P."/>
            <person name="Stolte C."/>
            <person name="Sykes S."/>
            <person name="White J."/>
            <person name="Yandava C."/>
            <person name="Haas B."/>
            <person name="Henn M.R."/>
            <person name="Nusbaum C."/>
            <person name="Birren B."/>
        </authorList>
    </citation>
    <scope>NUCLEOTIDE SEQUENCE [LARGE SCALE GENOMIC DNA]</scope>
</reference>
<gene>
    <name evidence="2" type="ORF">LOAG_12422</name>
</gene>
<evidence type="ECO:0000256" key="1">
    <source>
        <dbReference type="SAM" id="Coils"/>
    </source>
</evidence>
<dbReference type="GeneID" id="9949884"/>
<organism evidence="2">
    <name type="scientific">Loa loa</name>
    <name type="common">Eye worm</name>
    <name type="synonym">Filaria loa</name>
    <dbReference type="NCBI Taxonomy" id="7209"/>
    <lineage>
        <taxon>Eukaryota</taxon>
        <taxon>Metazoa</taxon>
        <taxon>Ecdysozoa</taxon>
        <taxon>Nematoda</taxon>
        <taxon>Chromadorea</taxon>
        <taxon>Rhabditida</taxon>
        <taxon>Spirurina</taxon>
        <taxon>Spiruromorpha</taxon>
        <taxon>Filarioidea</taxon>
        <taxon>Onchocercidae</taxon>
        <taxon>Loa</taxon>
    </lineage>
</organism>
<dbReference type="RefSeq" id="XP_003147983.1">
    <property type="nucleotide sequence ID" value="XM_003147935.1"/>
</dbReference>